<dbReference type="PANTHER" id="PTHR43667">
    <property type="entry name" value="CYCLOPROPANE-FATTY-ACYL-PHOSPHOLIPID SYNTHASE"/>
    <property type="match status" value="1"/>
</dbReference>
<evidence type="ECO:0008006" key="4">
    <source>
        <dbReference type="Google" id="ProtNLM"/>
    </source>
</evidence>
<accession>A0A484PL26</accession>
<dbReference type="InterPro" id="IPR018773">
    <property type="entry name" value="MeTrfase_reg_dom_prd"/>
</dbReference>
<name>A0A484PL26_9ZZZZ</name>
<dbReference type="InterPro" id="IPR029063">
    <property type="entry name" value="SAM-dependent_MTases_sf"/>
</dbReference>
<dbReference type="CDD" id="cd02440">
    <property type="entry name" value="AdoMet_MTases"/>
    <property type="match status" value="1"/>
</dbReference>
<evidence type="ECO:0000259" key="1">
    <source>
        <dbReference type="Pfam" id="PF10119"/>
    </source>
</evidence>
<evidence type="ECO:0000313" key="3">
    <source>
        <dbReference type="EMBL" id="VFR25277.1"/>
    </source>
</evidence>
<dbReference type="InterPro" id="IPR025714">
    <property type="entry name" value="Methyltranfer_dom"/>
</dbReference>
<evidence type="ECO:0000259" key="2">
    <source>
        <dbReference type="Pfam" id="PF13847"/>
    </source>
</evidence>
<dbReference type="InterPro" id="IPR050723">
    <property type="entry name" value="CFA/CMAS"/>
</dbReference>
<reference evidence="3" key="1">
    <citation type="submission" date="2019-03" db="EMBL/GenBank/DDBJ databases">
        <authorList>
            <person name="Danneels B."/>
        </authorList>
    </citation>
    <scope>NUCLEOTIDE SEQUENCE</scope>
</reference>
<gene>
    <name evidence="3" type="ORF">AMP9_1912</name>
</gene>
<dbReference type="EMBL" id="CAADHY010000018">
    <property type="protein sequence ID" value="VFR25277.1"/>
    <property type="molecule type" value="Genomic_DNA"/>
</dbReference>
<proteinExistence type="predicted"/>
<organism evidence="3">
    <name type="scientific">plant metagenome</name>
    <dbReference type="NCBI Taxonomy" id="1297885"/>
    <lineage>
        <taxon>unclassified sequences</taxon>
        <taxon>metagenomes</taxon>
        <taxon>organismal metagenomes</taxon>
    </lineage>
</organism>
<dbReference type="Pfam" id="PF10119">
    <property type="entry name" value="MethyTransf_Reg"/>
    <property type="match status" value="1"/>
</dbReference>
<dbReference type="PANTHER" id="PTHR43667:SF2">
    <property type="entry name" value="FATTY ACID C-METHYL TRANSFERASE"/>
    <property type="match status" value="1"/>
</dbReference>
<feature type="domain" description="Methyltransferase" evidence="2">
    <location>
        <begin position="48"/>
        <end position="152"/>
    </location>
</feature>
<dbReference type="Gene3D" id="3.40.50.150">
    <property type="entry name" value="Vaccinia Virus protein VP39"/>
    <property type="match status" value="1"/>
</dbReference>
<sequence length="428" mass="46536">MNRQDGYVVDVPYPLHFHKEMQPAWLAHVVTTLGCTAPDLSRPYVYGELGCGAGINLLVAAACNPLGRFIGIDFNRQHIEMARRAASEAGIGNIQFIEASFEDYHLGEVPRFDFLASHGAWSWLPAKAQAGMLHLVHKALKPQGVLYLHYMCHPGATRLTAFQKVLLEMSRTGQGSSVEQVRHGMALLRRLADLDAGLFVDNPDMHRELAALEKEDPAYLAHDFLTEHWQPQHSADVHRLVAQTGADFIGSANAFENMDSLSVPADVQPLLPGLPSRAVRETVKDLARNQHQRMDIFQRAPQVLAGHAHLQAIGRSVFQALPSLPAPGALAFKTPIGEIPGPAALFAPLLAALQAGPQSFQALAAQASFQQEPGLLLQALGMLMWADYAHPLRPEDTPAPAAAALQAWLDAQRLPLQLVPACGAAVMR</sequence>
<dbReference type="SUPFAM" id="SSF53335">
    <property type="entry name" value="S-adenosyl-L-methionine-dependent methyltransferases"/>
    <property type="match status" value="1"/>
</dbReference>
<protein>
    <recommendedName>
        <fullName evidence="4">SAM-dependent methyltransferase</fullName>
    </recommendedName>
</protein>
<dbReference type="Pfam" id="PF13847">
    <property type="entry name" value="Methyltransf_31"/>
    <property type="match status" value="1"/>
</dbReference>
<feature type="domain" description="Methyltransferase regulatory" evidence="1">
    <location>
        <begin position="217"/>
        <end position="299"/>
    </location>
</feature>
<dbReference type="PROSITE" id="PS51257">
    <property type="entry name" value="PROKAR_LIPOPROTEIN"/>
    <property type="match status" value="1"/>
</dbReference>
<dbReference type="AlphaFoldDB" id="A0A484PL26"/>